<dbReference type="InterPro" id="IPR012816">
    <property type="entry name" value="NADAR"/>
</dbReference>
<name>A0A6N1NZQ6_9VIRU</name>
<accession>A0A6N1NZQ6</accession>
<organism evidence="2">
    <name type="scientific">Tupanvirus soda lake</name>
    <dbReference type="NCBI Taxonomy" id="2126985"/>
    <lineage>
        <taxon>Viruses</taxon>
        <taxon>Varidnaviria</taxon>
        <taxon>Bamfordvirae</taxon>
        <taxon>Nucleocytoviricota</taxon>
        <taxon>Megaviricetes</taxon>
        <taxon>Imitervirales</taxon>
        <taxon>Mimiviridae</taxon>
        <taxon>Megamimivirinae</taxon>
        <taxon>Tupanvirus</taxon>
        <taxon>Tupanvirus salinum</taxon>
    </lineage>
</organism>
<dbReference type="Pfam" id="PF08719">
    <property type="entry name" value="NADAR"/>
    <property type="match status" value="1"/>
</dbReference>
<protein>
    <recommendedName>
        <fullName evidence="1">NADAR domain-containing protein</fullName>
    </recommendedName>
</protein>
<feature type="domain" description="NADAR" evidence="1">
    <location>
        <begin position="42"/>
        <end position="178"/>
    </location>
</feature>
<dbReference type="SUPFAM" id="SSF143990">
    <property type="entry name" value="YbiA-like"/>
    <property type="match status" value="1"/>
</dbReference>
<dbReference type="RefSeq" id="YP_010782046.1">
    <property type="nucleotide sequence ID" value="NC_075039.1"/>
</dbReference>
<sequence>MKMGYHYKSRAKLGDAVERKPPIQEKETPKKTNIHDINSIIFYDAYRPYYEFTNFYQRAPIRINNIIFKTPEHYYQWQKFDDIVARQRIIDAPTARIASDVAEKHKHLVIPNFDKENAMLRALRAKFSQYQDLGNLLLSTGNRQLIEHNMYDDYWSDGGDGSGLNIFGKTLMKVRSELNDGTLTYTRPFVG</sequence>
<reference evidence="2" key="1">
    <citation type="submission" date="2017-01" db="EMBL/GenBank/DDBJ databases">
        <authorList>
            <person name="Assis F.L."/>
            <person name="Abrahao J.S."/>
            <person name="Silva L."/>
            <person name="Khalil J.B."/>
            <person name="Rodrigues R."/>
            <person name="Silva L.S."/>
            <person name="Arantes T."/>
            <person name="Boratto P."/>
            <person name="Andrade M."/>
            <person name="Kroon E.G."/>
            <person name="Ribeiro B."/>
            <person name="Bergier I."/>
            <person name="Seligmann H."/>
            <person name="Ghigo E."/>
            <person name="Colson P."/>
            <person name="Levasseur A."/>
            <person name="Raoult D."/>
            <person name="Scola B.L."/>
        </authorList>
    </citation>
    <scope>NUCLEOTIDE SEQUENCE</scope>
    <source>
        <strain evidence="2">Soda lake</strain>
    </source>
</reference>
<evidence type="ECO:0000313" key="2">
    <source>
        <dbReference type="EMBL" id="QKU35382.1"/>
    </source>
</evidence>
<dbReference type="KEGG" id="vg:80518810"/>
<dbReference type="NCBIfam" id="TIGR02464">
    <property type="entry name" value="ribofla_fusion"/>
    <property type="match status" value="1"/>
</dbReference>
<evidence type="ECO:0000259" key="1">
    <source>
        <dbReference type="Pfam" id="PF08719"/>
    </source>
</evidence>
<proteinExistence type="predicted"/>
<dbReference type="EMBL" id="KY523104">
    <property type="protein sequence ID" value="QKU35382.1"/>
    <property type="molecule type" value="Genomic_DNA"/>
</dbReference>
<dbReference type="Gene3D" id="1.10.357.40">
    <property type="entry name" value="YbiA-like"/>
    <property type="match status" value="1"/>
</dbReference>
<reference evidence="2" key="2">
    <citation type="journal article" date="2018" name="Nat. Commun.">
        <title>Tailed giant Tupanvirus possesses the most complete translational apparatus of the known virosphere.</title>
        <authorList>
            <person name="Abrahao J."/>
            <person name="Silva L."/>
            <person name="Silva L.S."/>
            <person name="Khalil J.Y.B."/>
            <person name="Rodrigues R."/>
            <person name="Arantes T."/>
            <person name="Assis F."/>
            <person name="Boratto P."/>
            <person name="Andrade M."/>
            <person name="Kroon E.G."/>
            <person name="Ribeiro B."/>
            <person name="Bergier I."/>
            <person name="Seligmann H."/>
            <person name="Ghigo E."/>
            <person name="Colson P."/>
            <person name="Levasseur A."/>
            <person name="Kroemer G."/>
            <person name="Raoult D."/>
            <person name="La Scola B."/>
        </authorList>
    </citation>
    <scope>NUCLEOTIDE SEQUENCE [LARGE SCALE GENOMIC DNA]</scope>
    <source>
        <strain evidence="2">Soda lake</strain>
    </source>
</reference>
<dbReference type="GeneID" id="80518810"/>
<dbReference type="InterPro" id="IPR037238">
    <property type="entry name" value="YbiA-like_sf"/>
</dbReference>
<dbReference type="CDD" id="cd15457">
    <property type="entry name" value="NADAR"/>
    <property type="match status" value="1"/>
</dbReference>